<comment type="function">
    <text evidence="1">Transcription factor that specifically binds AT-rich DNA sequences related to the nuclear matrix attachment regions (MARs).</text>
</comment>
<evidence type="ECO:0000256" key="1">
    <source>
        <dbReference type="RuleBase" id="RU367031"/>
    </source>
</evidence>
<organism evidence="3 4">
    <name type="scientific">Actinidia rufa</name>
    <dbReference type="NCBI Taxonomy" id="165716"/>
    <lineage>
        <taxon>Eukaryota</taxon>
        <taxon>Viridiplantae</taxon>
        <taxon>Streptophyta</taxon>
        <taxon>Embryophyta</taxon>
        <taxon>Tracheophyta</taxon>
        <taxon>Spermatophyta</taxon>
        <taxon>Magnoliopsida</taxon>
        <taxon>eudicotyledons</taxon>
        <taxon>Gunneridae</taxon>
        <taxon>Pentapetalae</taxon>
        <taxon>asterids</taxon>
        <taxon>Ericales</taxon>
        <taxon>Actinidiaceae</taxon>
        <taxon>Actinidia</taxon>
    </lineage>
</organism>
<protein>
    <recommendedName>
        <fullName evidence="1">AT-hook motif nuclear-localized protein</fullName>
    </recommendedName>
</protein>
<feature type="region of interest" description="Disordered" evidence="2">
    <location>
        <begin position="66"/>
        <end position="118"/>
    </location>
</feature>
<dbReference type="GO" id="GO:0005634">
    <property type="term" value="C:nucleus"/>
    <property type="evidence" value="ECO:0007669"/>
    <property type="project" value="UniProtKB-SubCell"/>
</dbReference>
<comment type="caution">
    <text evidence="3">The sequence shown here is derived from an EMBL/GenBank/DDBJ whole genome shotgun (WGS) entry which is preliminary data.</text>
</comment>
<dbReference type="PANTHER" id="PTHR31500:SF57">
    <property type="entry name" value="AT-HOOK MOTIF NUCLEAR-LOCALIZED PROTEIN 10"/>
    <property type="match status" value="1"/>
</dbReference>
<feature type="compositionally biased region" description="Polar residues" evidence="2">
    <location>
        <begin position="84"/>
        <end position="105"/>
    </location>
</feature>
<dbReference type="SMART" id="SM00384">
    <property type="entry name" value="AT_hook"/>
    <property type="match status" value="2"/>
</dbReference>
<feature type="compositionally biased region" description="Basic residues" evidence="2">
    <location>
        <begin position="69"/>
        <end position="79"/>
    </location>
</feature>
<dbReference type="GO" id="GO:0003680">
    <property type="term" value="F:minor groove of adenine-thymine-rich DNA binding"/>
    <property type="evidence" value="ECO:0007669"/>
    <property type="project" value="UniProtKB-UniRule"/>
</dbReference>
<comment type="subcellular location">
    <subcellularLocation>
        <location evidence="1">Nucleus</location>
    </subcellularLocation>
</comment>
<dbReference type="Proteomes" id="UP000585474">
    <property type="component" value="Unassembled WGS sequence"/>
</dbReference>
<feature type="region of interest" description="Disordered" evidence="2">
    <location>
        <begin position="214"/>
        <end position="265"/>
    </location>
</feature>
<keyword evidence="1" id="KW-0539">Nucleus</keyword>
<evidence type="ECO:0000313" key="4">
    <source>
        <dbReference type="Proteomes" id="UP000585474"/>
    </source>
</evidence>
<sequence>MALSSSTYYMQRGITGSPGFSMLSNPNVSFQSNIEGNSIGPTLPIEPPPAISPHEVNIGAPSVVPRTQPVRRKRGRPRKYGTDGTVSLELSPTSATPPWTISPTQKRGRGRPPGAGSRQQLACLGHHVENNVIFTAGPESYMHLVSQRFCVSTVTLRQPSTSGGSVTYEWCPPGRSGGLIISIASPNGHVIGGGVGGVLIAARPVQWEVFSWGSPNTKNKAGEGHEGAGDLVNRTSDDPLVRPSASPGQNLTPTSSVGVWPGSRPMDIQNAHVDIDLMRE</sequence>
<accession>A0A7J0EV35</accession>
<keyword evidence="1" id="KW-0804">Transcription</keyword>
<dbReference type="InterPro" id="IPR017956">
    <property type="entry name" value="AT_hook_DNA-bd_motif"/>
</dbReference>
<dbReference type="OrthoDB" id="688543at2759"/>
<gene>
    <name evidence="3" type="ORF">Acr_07g0004700</name>
</gene>
<evidence type="ECO:0000256" key="2">
    <source>
        <dbReference type="SAM" id="MobiDB-lite"/>
    </source>
</evidence>
<comment type="domain">
    <text evidence="1">The PPC domain mediates interactions between AHL proteins.</text>
</comment>
<keyword evidence="1" id="KW-0805">Transcription regulation</keyword>
<feature type="compositionally biased region" description="Polar residues" evidence="2">
    <location>
        <begin position="246"/>
        <end position="257"/>
    </location>
</feature>
<dbReference type="AlphaFoldDB" id="A0A7J0EV35"/>
<name>A0A7J0EV35_9ERIC</name>
<keyword evidence="1 3" id="KW-0238">DNA-binding</keyword>
<evidence type="ECO:0000313" key="3">
    <source>
        <dbReference type="EMBL" id="GFY90273.1"/>
    </source>
</evidence>
<keyword evidence="4" id="KW-1185">Reference proteome</keyword>
<dbReference type="PANTHER" id="PTHR31500">
    <property type="entry name" value="AT-HOOK MOTIF NUCLEAR-LOCALIZED PROTEIN 9"/>
    <property type="match status" value="1"/>
</dbReference>
<dbReference type="EMBL" id="BJWL01000007">
    <property type="protein sequence ID" value="GFY90273.1"/>
    <property type="molecule type" value="Genomic_DNA"/>
</dbReference>
<dbReference type="InterPro" id="IPR039605">
    <property type="entry name" value="AHL"/>
</dbReference>
<reference evidence="3 4" key="1">
    <citation type="submission" date="2019-07" db="EMBL/GenBank/DDBJ databases">
        <title>De Novo Assembly of kiwifruit Actinidia rufa.</title>
        <authorList>
            <person name="Sugita-Konishi S."/>
            <person name="Sato K."/>
            <person name="Mori E."/>
            <person name="Abe Y."/>
            <person name="Kisaki G."/>
            <person name="Hamano K."/>
            <person name="Suezawa K."/>
            <person name="Otani M."/>
            <person name="Fukuda T."/>
            <person name="Manabe T."/>
            <person name="Gomi K."/>
            <person name="Tabuchi M."/>
            <person name="Akimitsu K."/>
            <person name="Kataoka I."/>
        </authorList>
    </citation>
    <scope>NUCLEOTIDE SEQUENCE [LARGE SCALE GENOMIC DNA]</scope>
    <source>
        <strain evidence="4">cv. Fuchu</strain>
    </source>
</reference>
<proteinExistence type="predicted"/>